<dbReference type="Pfam" id="PF04545">
    <property type="entry name" value="Sigma70_r4"/>
    <property type="match status" value="1"/>
</dbReference>
<gene>
    <name evidence="8" type="ORF">A2755_01375</name>
</gene>
<dbReference type="InterPro" id="IPR013325">
    <property type="entry name" value="RNA_pol_sigma_r2"/>
</dbReference>
<dbReference type="Gene3D" id="1.10.10.10">
    <property type="entry name" value="Winged helix-like DNA-binding domain superfamily/Winged helix DNA-binding domain"/>
    <property type="match status" value="1"/>
</dbReference>
<keyword evidence="2" id="KW-0805">Transcription regulation</keyword>
<name>A0A1F8DWH8_9BACT</name>
<evidence type="ECO:0000256" key="1">
    <source>
        <dbReference type="ARBA" id="ARBA00010641"/>
    </source>
</evidence>
<organism evidence="8 9">
    <name type="scientific">Candidatus Wolfebacteria bacterium RIFCSPHIGHO2_01_FULL_48_22</name>
    <dbReference type="NCBI Taxonomy" id="1802555"/>
    <lineage>
        <taxon>Bacteria</taxon>
        <taxon>Candidatus Wolfeibacteriota</taxon>
    </lineage>
</organism>
<dbReference type="AlphaFoldDB" id="A0A1F8DWH8"/>
<keyword evidence="3" id="KW-0731">Sigma factor</keyword>
<dbReference type="SUPFAM" id="SSF88659">
    <property type="entry name" value="Sigma3 and sigma4 domains of RNA polymerase sigma factors"/>
    <property type="match status" value="1"/>
</dbReference>
<dbReference type="InterPro" id="IPR014284">
    <property type="entry name" value="RNA_pol_sigma-70_dom"/>
</dbReference>
<dbReference type="InterPro" id="IPR013324">
    <property type="entry name" value="RNA_pol_sigma_r3/r4-like"/>
</dbReference>
<protein>
    <recommendedName>
        <fullName evidence="10">RNA polymerase sigma factor</fullName>
    </recommendedName>
</protein>
<comment type="similarity">
    <text evidence="1">Belongs to the sigma-70 factor family. ECF subfamily.</text>
</comment>
<dbReference type="SUPFAM" id="SSF88946">
    <property type="entry name" value="Sigma2 domain of RNA polymerase sigma factors"/>
    <property type="match status" value="1"/>
</dbReference>
<evidence type="ECO:0000256" key="5">
    <source>
        <dbReference type="ARBA" id="ARBA00023163"/>
    </source>
</evidence>
<feature type="domain" description="RNA polymerase sigma-70 region 2" evidence="6">
    <location>
        <begin position="30"/>
        <end position="97"/>
    </location>
</feature>
<dbReference type="GO" id="GO:0006352">
    <property type="term" value="P:DNA-templated transcription initiation"/>
    <property type="evidence" value="ECO:0007669"/>
    <property type="project" value="InterPro"/>
</dbReference>
<dbReference type="PANTHER" id="PTHR43133">
    <property type="entry name" value="RNA POLYMERASE ECF-TYPE SIGMA FACTO"/>
    <property type="match status" value="1"/>
</dbReference>
<proteinExistence type="inferred from homology"/>
<evidence type="ECO:0000256" key="3">
    <source>
        <dbReference type="ARBA" id="ARBA00023082"/>
    </source>
</evidence>
<dbReference type="NCBIfam" id="TIGR02937">
    <property type="entry name" value="sigma70-ECF"/>
    <property type="match status" value="1"/>
</dbReference>
<dbReference type="STRING" id="1802555.A2755_01375"/>
<evidence type="ECO:0000259" key="7">
    <source>
        <dbReference type="Pfam" id="PF04545"/>
    </source>
</evidence>
<dbReference type="CDD" id="cd06171">
    <property type="entry name" value="Sigma70_r4"/>
    <property type="match status" value="1"/>
</dbReference>
<evidence type="ECO:0000256" key="4">
    <source>
        <dbReference type="ARBA" id="ARBA00023125"/>
    </source>
</evidence>
<dbReference type="GO" id="GO:0003677">
    <property type="term" value="F:DNA binding"/>
    <property type="evidence" value="ECO:0007669"/>
    <property type="project" value="UniProtKB-KW"/>
</dbReference>
<keyword evidence="4" id="KW-0238">DNA-binding</keyword>
<evidence type="ECO:0000259" key="6">
    <source>
        <dbReference type="Pfam" id="PF04542"/>
    </source>
</evidence>
<dbReference type="InterPro" id="IPR039425">
    <property type="entry name" value="RNA_pol_sigma-70-like"/>
</dbReference>
<dbReference type="InterPro" id="IPR007630">
    <property type="entry name" value="RNA_pol_sigma70_r4"/>
</dbReference>
<evidence type="ECO:0000313" key="9">
    <source>
        <dbReference type="Proteomes" id="UP000177029"/>
    </source>
</evidence>
<sequence>MTDDPTKEATDERQLIERSVEGESSAFGRLYDRYLEKIYRFVFFKVGHREEAEDLTQQVFTSAWENIQGFREQGLPISSWLYKIARNRIIDHYRTKKTHTPLERIPEEIAHLTEDMEDMDKKILLERIYTSLHTLTDEQQEIIVLRFIEEFSHKEIAAAMDKQEVAVRVLQHRAIKNLKKTLEDQLAQHD</sequence>
<dbReference type="Pfam" id="PF04542">
    <property type="entry name" value="Sigma70_r2"/>
    <property type="match status" value="1"/>
</dbReference>
<evidence type="ECO:0000313" key="8">
    <source>
        <dbReference type="EMBL" id="OGM92399.1"/>
    </source>
</evidence>
<accession>A0A1F8DWH8</accession>
<reference evidence="8 9" key="1">
    <citation type="journal article" date="2016" name="Nat. Commun.">
        <title>Thousands of microbial genomes shed light on interconnected biogeochemical processes in an aquifer system.</title>
        <authorList>
            <person name="Anantharaman K."/>
            <person name="Brown C.T."/>
            <person name="Hug L.A."/>
            <person name="Sharon I."/>
            <person name="Castelle C.J."/>
            <person name="Probst A.J."/>
            <person name="Thomas B.C."/>
            <person name="Singh A."/>
            <person name="Wilkins M.J."/>
            <person name="Karaoz U."/>
            <person name="Brodie E.L."/>
            <person name="Williams K.H."/>
            <person name="Hubbard S.S."/>
            <person name="Banfield J.F."/>
        </authorList>
    </citation>
    <scope>NUCLEOTIDE SEQUENCE [LARGE SCALE GENOMIC DNA]</scope>
</reference>
<dbReference type="InterPro" id="IPR036388">
    <property type="entry name" value="WH-like_DNA-bd_sf"/>
</dbReference>
<dbReference type="InterPro" id="IPR007627">
    <property type="entry name" value="RNA_pol_sigma70_r2"/>
</dbReference>
<evidence type="ECO:0000256" key="2">
    <source>
        <dbReference type="ARBA" id="ARBA00023015"/>
    </source>
</evidence>
<comment type="caution">
    <text evidence="8">The sequence shown here is derived from an EMBL/GenBank/DDBJ whole genome shotgun (WGS) entry which is preliminary data.</text>
</comment>
<evidence type="ECO:0008006" key="10">
    <source>
        <dbReference type="Google" id="ProtNLM"/>
    </source>
</evidence>
<dbReference type="Gene3D" id="1.10.1740.10">
    <property type="match status" value="1"/>
</dbReference>
<dbReference type="Proteomes" id="UP000177029">
    <property type="component" value="Unassembled WGS sequence"/>
</dbReference>
<dbReference type="GO" id="GO:0016987">
    <property type="term" value="F:sigma factor activity"/>
    <property type="evidence" value="ECO:0007669"/>
    <property type="project" value="UniProtKB-KW"/>
</dbReference>
<dbReference type="EMBL" id="MGIP01000002">
    <property type="protein sequence ID" value="OGM92399.1"/>
    <property type="molecule type" value="Genomic_DNA"/>
</dbReference>
<dbReference type="PANTHER" id="PTHR43133:SF57">
    <property type="entry name" value="RNA POLYMERASE SIGMA-70 FACTOR"/>
    <property type="match status" value="1"/>
</dbReference>
<feature type="domain" description="RNA polymerase sigma-70 region 4" evidence="7">
    <location>
        <begin position="132"/>
        <end position="180"/>
    </location>
</feature>
<keyword evidence="5" id="KW-0804">Transcription</keyword>